<gene>
    <name evidence="1" type="ORF">PYW08_003458</name>
</gene>
<evidence type="ECO:0000313" key="2">
    <source>
        <dbReference type="Proteomes" id="UP001231649"/>
    </source>
</evidence>
<keyword evidence="2" id="KW-1185">Reference proteome</keyword>
<proteinExistence type="predicted"/>
<protein>
    <submittedName>
        <fullName evidence="1">Uncharacterized protein</fullName>
    </submittedName>
</protein>
<name>A0ACC2QRK2_9NEOP</name>
<organism evidence="1 2">
    <name type="scientific">Mythimna loreyi</name>
    <dbReference type="NCBI Taxonomy" id="667449"/>
    <lineage>
        <taxon>Eukaryota</taxon>
        <taxon>Metazoa</taxon>
        <taxon>Ecdysozoa</taxon>
        <taxon>Arthropoda</taxon>
        <taxon>Hexapoda</taxon>
        <taxon>Insecta</taxon>
        <taxon>Pterygota</taxon>
        <taxon>Neoptera</taxon>
        <taxon>Endopterygota</taxon>
        <taxon>Lepidoptera</taxon>
        <taxon>Glossata</taxon>
        <taxon>Ditrysia</taxon>
        <taxon>Noctuoidea</taxon>
        <taxon>Noctuidae</taxon>
        <taxon>Noctuinae</taxon>
        <taxon>Hadenini</taxon>
        <taxon>Mythimna</taxon>
    </lineage>
</organism>
<dbReference type="Proteomes" id="UP001231649">
    <property type="component" value="Chromosome 14"/>
</dbReference>
<comment type="caution">
    <text evidence="1">The sequence shown here is derived from an EMBL/GenBank/DDBJ whole genome shotgun (WGS) entry which is preliminary data.</text>
</comment>
<evidence type="ECO:0000313" key="1">
    <source>
        <dbReference type="EMBL" id="KAJ8723546.1"/>
    </source>
</evidence>
<sequence length="116" mass="13745">MADKYGFSDLECKIMLNQIERRAKYRKEFLKQRTDPCKHSMEAGYVFDKGIQNFISMKETGVYFFPFNMRTIQFGLLSIVLPMSALGYVLYTTRTNREREIRCGKIKPKDRPWKLA</sequence>
<accession>A0ACC2QRK2</accession>
<reference evidence="1" key="1">
    <citation type="submission" date="2023-03" db="EMBL/GenBank/DDBJ databases">
        <title>Chromosome-level genomes of two armyworms, Mythimna separata and Mythimna loreyi, provide insights into the biosynthesis and reception of sex pheromones.</title>
        <authorList>
            <person name="Zhao H."/>
        </authorList>
    </citation>
    <scope>NUCLEOTIDE SEQUENCE</scope>
    <source>
        <strain evidence="1">BeijingLab</strain>
    </source>
</reference>
<dbReference type="EMBL" id="CM056790">
    <property type="protein sequence ID" value="KAJ8723546.1"/>
    <property type="molecule type" value="Genomic_DNA"/>
</dbReference>